<dbReference type="EC" id="7.-.-.-" evidence="6"/>
<organism evidence="8 9">
    <name type="scientific">Iocasia fonsfrigidae</name>
    <dbReference type="NCBI Taxonomy" id="2682810"/>
    <lineage>
        <taxon>Bacteria</taxon>
        <taxon>Bacillati</taxon>
        <taxon>Bacillota</taxon>
        <taxon>Clostridia</taxon>
        <taxon>Halanaerobiales</taxon>
        <taxon>Halanaerobiaceae</taxon>
        <taxon>Iocasia</taxon>
    </lineage>
</organism>
<keyword evidence="6" id="KW-1133">Transmembrane helix</keyword>
<dbReference type="GO" id="GO:0009055">
    <property type="term" value="F:electron transfer activity"/>
    <property type="evidence" value="ECO:0007669"/>
    <property type="project" value="InterPro"/>
</dbReference>
<dbReference type="InterPro" id="IPR007329">
    <property type="entry name" value="FMN-bd"/>
</dbReference>
<keyword evidence="9" id="KW-1185">Reference proteome</keyword>
<dbReference type="HAMAP" id="MF_00479">
    <property type="entry name" value="RsxG_RnfG"/>
    <property type="match status" value="1"/>
</dbReference>
<evidence type="ECO:0000256" key="5">
    <source>
        <dbReference type="ARBA" id="ARBA00022982"/>
    </source>
</evidence>
<reference evidence="8" key="1">
    <citation type="submission" date="2019-12" db="EMBL/GenBank/DDBJ databases">
        <authorList>
            <person name="zhang j."/>
            <person name="sun C.M."/>
        </authorList>
    </citation>
    <scope>NUCLEOTIDE SEQUENCE</scope>
    <source>
        <strain evidence="8">NS-1</strain>
    </source>
</reference>
<feature type="modified residue" description="FMN phosphoryl threonine" evidence="6">
    <location>
        <position position="152"/>
    </location>
</feature>
<evidence type="ECO:0000313" key="9">
    <source>
        <dbReference type="Proteomes" id="UP000665020"/>
    </source>
</evidence>
<keyword evidence="6" id="KW-0472">Membrane</keyword>
<dbReference type="PANTHER" id="PTHR36118">
    <property type="entry name" value="ION-TRANSLOCATING OXIDOREDUCTASE COMPLEX SUBUNIT G"/>
    <property type="match status" value="1"/>
</dbReference>
<evidence type="ECO:0000256" key="1">
    <source>
        <dbReference type="ARBA" id="ARBA00022448"/>
    </source>
</evidence>
<feature type="domain" description="FMN-binding" evidence="7">
    <location>
        <begin position="79"/>
        <end position="169"/>
    </location>
</feature>
<keyword evidence="6" id="KW-1278">Translocase</keyword>
<evidence type="ECO:0000259" key="7">
    <source>
        <dbReference type="SMART" id="SM00900"/>
    </source>
</evidence>
<dbReference type="KEGG" id="ifn:GM661_04265"/>
<dbReference type="GO" id="GO:0010181">
    <property type="term" value="F:FMN binding"/>
    <property type="evidence" value="ECO:0007669"/>
    <property type="project" value="InterPro"/>
</dbReference>
<keyword evidence="5 6" id="KW-0249">Electron transport</keyword>
<keyword evidence="1 6" id="KW-0813">Transport</keyword>
<comment type="subunit">
    <text evidence="6">The complex is composed of six subunits: RnfA, RnfB, RnfC, RnfD, RnfE and RnfG.</text>
</comment>
<evidence type="ECO:0000256" key="2">
    <source>
        <dbReference type="ARBA" id="ARBA00022553"/>
    </source>
</evidence>
<dbReference type="GO" id="GO:0022900">
    <property type="term" value="P:electron transport chain"/>
    <property type="evidence" value="ECO:0007669"/>
    <property type="project" value="UniProtKB-UniRule"/>
</dbReference>
<comment type="similarity">
    <text evidence="6">Belongs to the RnfG family.</text>
</comment>
<protein>
    <recommendedName>
        <fullName evidence="6">Ion-translocating oxidoreductase complex subunit G</fullName>
        <ecNumber evidence="6">7.-.-.-</ecNumber>
    </recommendedName>
    <alternativeName>
        <fullName evidence="6">Rnf electron transport complex subunit G</fullName>
    </alternativeName>
</protein>
<dbReference type="Proteomes" id="UP000665020">
    <property type="component" value="Chromosome"/>
</dbReference>
<keyword evidence="6" id="KW-1003">Cell membrane</keyword>
<evidence type="ECO:0000256" key="3">
    <source>
        <dbReference type="ARBA" id="ARBA00022630"/>
    </source>
</evidence>
<dbReference type="PIRSF" id="PIRSF006091">
    <property type="entry name" value="E_trnsport_RnfG"/>
    <property type="match status" value="1"/>
</dbReference>
<keyword evidence="3 6" id="KW-0285">Flavoprotein</keyword>
<dbReference type="NCBIfam" id="TIGR01947">
    <property type="entry name" value="rnfG"/>
    <property type="match status" value="1"/>
</dbReference>
<gene>
    <name evidence="6" type="primary">rnfG</name>
    <name evidence="8" type="ORF">GM661_04265</name>
</gene>
<dbReference type="Pfam" id="PF04205">
    <property type="entry name" value="FMN_bind"/>
    <property type="match status" value="1"/>
</dbReference>
<accession>A0A8A7KCD2</accession>
<evidence type="ECO:0000256" key="6">
    <source>
        <dbReference type="HAMAP-Rule" id="MF_00479"/>
    </source>
</evidence>
<sequence>MKKLVLTLTVLGLISALVLAFVFQWTKPLIAEHAAQRKKEAILAVLPQSDDYTEVSKNGVTFFEGNKAGEVAVSLTGGGFQGEIELMLGANPTQGIIYGIRILEHSETPGLGANIEGEGFLKNFTDKPFGDYQVVKRPVEKASEVEAISGATISSDKVTTIVEQAVQELRRAYGGGM</sequence>
<comment type="function">
    <text evidence="6">Part of a membrane-bound complex that couples electron transfer with translocation of ions across the membrane.</text>
</comment>
<dbReference type="PANTHER" id="PTHR36118:SF1">
    <property type="entry name" value="ION-TRANSLOCATING OXIDOREDUCTASE COMPLEX SUBUNIT G"/>
    <property type="match status" value="1"/>
</dbReference>
<keyword evidence="2 6" id="KW-0597">Phosphoprotein</keyword>
<comment type="subcellular location">
    <subcellularLocation>
        <location evidence="6">Cell membrane</location>
        <topology evidence="6">Single-pass membrane protein</topology>
    </subcellularLocation>
</comment>
<comment type="cofactor">
    <cofactor evidence="6">
        <name>FMN</name>
        <dbReference type="ChEBI" id="CHEBI:58210"/>
    </cofactor>
</comment>
<dbReference type="GO" id="GO:0005886">
    <property type="term" value="C:plasma membrane"/>
    <property type="evidence" value="ECO:0007669"/>
    <property type="project" value="UniProtKB-SubCell"/>
</dbReference>
<keyword evidence="4 6" id="KW-0288">FMN</keyword>
<dbReference type="RefSeq" id="WP_125988473.1">
    <property type="nucleotide sequence ID" value="NZ_CP046640.1"/>
</dbReference>
<keyword evidence="6" id="KW-0812">Transmembrane</keyword>
<proteinExistence type="inferred from homology"/>
<evidence type="ECO:0000313" key="8">
    <source>
        <dbReference type="EMBL" id="QTL97248.1"/>
    </source>
</evidence>
<evidence type="ECO:0000256" key="4">
    <source>
        <dbReference type="ARBA" id="ARBA00022643"/>
    </source>
</evidence>
<dbReference type="EMBL" id="CP046640">
    <property type="protein sequence ID" value="QTL97248.1"/>
    <property type="molecule type" value="Genomic_DNA"/>
</dbReference>
<dbReference type="AlphaFoldDB" id="A0A8A7KCD2"/>
<name>A0A8A7KCD2_9FIRM</name>
<dbReference type="InterPro" id="IPR010209">
    <property type="entry name" value="Ion_transpt_RnfG/RsxG"/>
</dbReference>
<dbReference type="SMART" id="SM00900">
    <property type="entry name" value="FMN_bind"/>
    <property type="match status" value="1"/>
</dbReference>